<evidence type="ECO:0000256" key="1">
    <source>
        <dbReference type="SAM" id="MobiDB-lite"/>
    </source>
</evidence>
<name>M1DZC0_SOLTU</name>
<evidence type="ECO:0000313" key="2">
    <source>
        <dbReference type="EnsemblPlants" id="PGSC0003DMT400096832"/>
    </source>
</evidence>
<sequence length="134" mass="14275">MVNIRFNDARPVAPVNAPTAESAAKGRGRGRGRERARGRGRGMVARTRDGALVENAPRNEASHAHHEDPMLAQQIMSFLKGLVGPRVLPLVQATQAPTNPLIAITVPMQTRVVVLAGNGNNGRGHPQGGRRGNQ</sequence>
<dbReference type="Gramene" id="PGSC0003DMT400096832">
    <property type="protein sequence ID" value="PGSC0003DMT400096832"/>
    <property type="gene ID" value="PGSC0003DMG400046403"/>
</dbReference>
<dbReference type="HOGENOM" id="CLU_143142_0_0_1"/>
<dbReference type="PaxDb" id="4113-PGSC0003DMT400096832"/>
<dbReference type="EnsemblPlants" id="PGSC0003DMT400096832">
    <property type="protein sequence ID" value="PGSC0003DMT400096832"/>
    <property type="gene ID" value="PGSC0003DMG400046403"/>
</dbReference>
<protein>
    <submittedName>
        <fullName evidence="2">'chromo' domain containing protein</fullName>
    </submittedName>
</protein>
<organism evidence="2 3">
    <name type="scientific">Solanum tuberosum</name>
    <name type="common">Potato</name>
    <dbReference type="NCBI Taxonomy" id="4113"/>
    <lineage>
        <taxon>Eukaryota</taxon>
        <taxon>Viridiplantae</taxon>
        <taxon>Streptophyta</taxon>
        <taxon>Embryophyta</taxon>
        <taxon>Tracheophyta</taxon>
        <taxon>Spermatophyta</taxon>
        <taxon>Magnoliopsida</taxon>
        <taxon>eudicotyledons</taxon>
        <taxon>Gunneridae</taxon>
        <taxon>Pentapetalae</taxon>
        <taxon>asterids</taxon>
        <taxon>lamiids</taxon>
        <taxon>Solanales</taxon>
        <taxon>Solanaceae</taxon>
        <taxon>Solanoideae</taxon>
        <taxon>Solaneae</taxon>
        <taxon>Solanum</taxon>
    </lineage>
</organism>
<evidence type="ECO:0000313" key="3">
    <source>
        <dbReference type="Proteomes" id="UP000011115"/>
    </source>
</evidence>
<reference evidence="3" key="1">
    <citation type="journal article" date="2011" name="Nature">
        <title>Genome sequence and analysis of the tuber crop potato.</title>
        <authorList>
            <consortium name="The Potato Genome Sequencing Consortium"/>
        </authorList>
    </citation>
    <scope>NUCLEOTIDE SEQUENCE [LARGE SCALE GENOMIC DNA]</scope>
    <source>
        <strain evidence="3">cv. DM1-3 516 R44</strain>
    </source>
</reference>
<reference evidence="2" key="2">
    <citation type="submission" date="2015-06" db="UniProtKB">
        <authorList>
            <consortium name="EnsemblPlants"/>
        </authorList>
    </citation>
    <scope>IDENTIFICATION</scope>
    <source>
        <strain evidence="2">DM1-3 516 R44</strain>
    </source>
</reference>
<dbReference type="Proteomes" id="UP000011115">
    <property type="component" value="Unassembled WGS sequence"/>
</dbReference>
<feature type="region of interest" description="Disordered" evidence="1">
    <location>
        <begin position="1"/>
        <end position="67"/>
    </location>
</feature>
<proteinExistence type="predicted"/>
<dbReference type="InParanoid" id="M1DZC0"/>
<dbReference type="AlphaFoldDB" id="M1DZC0"/>
<accession>M1DZC0</accession>
<keyword evidence="3" id="KW-1185">Reference proteome</keyword>